<proteinExistence type="predicted"/>
<sequence length="109" mass="11816">MRTFALLFLGVVVGWAASCVDWTRAAVGQEGSVLTERLTTPEAVPAGDAVATQQVEMPPFLTQFPGRYQIAAEGATCYRLDTVTGRVWHITLHMQPRIVASAVDVEVGR</sequence>
<dbReference type="PROSITE" id="PS51257">
    <property type="entry name" value="PROKAR_LIPOPROTEIN"/>
    <property type="match status" value="1"/>
</dbReference>
<evidence type="ECO:0000313" key="1">
    <source>
        <dbReference type="EMBL" id="QDT73966.1"/>
    </source>
</evidence>
<dbReference type="EMBL" id="CP036339">
    <property type="protein sequence ID" value="QDT73966.1"/>
    <property type="molecule type" value="Genomic_DNA"/>
</dbReference>
<accession>A0A517U017</accession>
<name>A0A517U017_9BACT</name>
<evidence type="ECO:0008006" key="3">
    <source>
        <dbReference type="Google" id="ProtNLM"/>
    </source>
</evidence>
<dbReference type="KEGG" id="llh:I41_31580"/>
<dbReference type="RefSeq" id="WP_168206931.1">
    <property type="nucleotide sequence ID" value="NZ_CP036339.1"/>
</dbReference>
<protein>
    <recommendedName>
        <fullName evidence="3">Lipoprotein</fullName>
    </recommendedName>
</protein>
<organism evidence="1 2">
    <name type="scientific">Lacipirellula limnantheis</name>
    <dbReference type="NCBI Taxonomy" id="2528024"/>
    <lineage>
        <taxon>Bacteria</taxon>
        <taxon>Pseudomonadati</taxon>
        <taxon>Planctomycetota</taxon>
        <taxon>Planctomycetia</taxon>
        <taxon>Pirellulales</taxon>
        <taxon>Lacipirellulaceae</taxon>
        <taxon>Lacipirellula</taxon>
    </lineage>
</organism>
<dbReference type="Proteomes" id="UP000317909">
    <property type="component" value="Chromosome"/>
</dbReference>
<gene>
    <name evidence="1" type="ORF">I41_31580</name>
</gene>
<dbReference type="AlphaFoldDB" id="A0A517U017"/>
<evidence type="ECO:0000313" key="2">
    <source>
        <dbReference type="Proteomes" id="UP000317909"/>
    </source>
</evidence>
<keyword evidence="2" id="KW-1185">Reference proteome</keyword>
<reference evidence="1 2" key="1">
    <citation type="submission" date="2019-02" db="EMBL/GenBank/DDBJ databases">
        <title>Deep-cultivation of Planctomycetes and their phenomic and genomic characterization uncovers novel biology.</title>
        <authorList>
            <person name="Wiegand S."/>
            <person name="Jogler M."/>
            <person name="Boedeker C."/>
            <person name="Pinto D."/>
            <person name="Vollmers J."/>
            <person name="Rivas-Marin E."/>
            <person name="Kohn T."/>
            <person name="Peeters S.H."/>
            <person name="Heuer A."/>
            <person name="Rast P."/>
            <person name="Oberbeckmann S."/>
            <person name="Bunk B."/>
            <person name="Jeske O."/>
            <person name="Meyerdierks A."/>
            <person name="Storesund J.E."/>
            <person name="Kallscheuer N."/>
            <person name="Luecker S."/>
            <person name="Lage O.M."/>
            <person name="Pohl T."/>
            <person name="Merkel B.J."/>
            <person name="Hornburger P."/>
            <person name="Mueller R.-W."/>
            <person name="Bruemmer F."/>
            <person name="Labrenz M."/>
            <person name="Spormann A.M."/>
            <person name="Op den Camp H."/>
            <person name="Overmann J."/>
            <person name="Amann R."/>
            <person name="Jetten M.S.M."/>
            <person name="Mascher T."/>
            <person name="Medema M.H."/>
            <person name="Devos D.P."/>
            <person name="Kaster A.-K."/>
            <person name="Ovreas L."/>
            <person name="Rohde M."/>
            <person name="Galperin M.Y."/>
            <person name="Jogler C."/>
        </authorList>
    </citation>
    <scope>NUCLEOTIDE SEQUENCE [LARGE SCALE GENOMIC DNA]</scope>
    <source>
        <strain evidence="1 2">I41</strain>
    </source>
</reference>